<organism evidence="1 2">
    <name type="scientific">Thanatephorus cucumeris (strain AG1-IB / isolate 7/3/14)</name>
    <name type="common">Lettuce bottom rot fungus</name>
    <name type="synonym">Rhizoctonia solani</name>
    <dbReference type="NCBI Taxonomy" id="1108050"/>
    <lineage>
        <taxon>Eukaryota</taxon>
        <taxon>Fungi</taxon>
        <taxon>Dikarya</taxon>
        <taxon>Basidiomycota</taxon>
        <taxon>Agaricomycotina</taxon>
        <taxon>Agaricomycetes</taxon>
        <taxon>Cantharellales</taxon>
        <taxon>Ceratobasidiaceae</taxon>
        <taxon>Rhizoctonia</taxon>
        <taxon>Rhizoctonia solani AG-1</taxon>
    </lineage>
</organism>
<sequence>MRSLLPCLLMYSTRVFLRVGYPKFSCISFTSLNEYSVLRLVITRDCRRWISSSSRKRPRCLLTLSVAICPN</sequence>
<evidence type="ECO:0000313" key="2">
    <source>
        <dbReference type="Proteomes" id="UP000059188"/>
    </source>
</evidence>
<keyword evidence="2" id="KW-1185">Reference proteome</keyword>
<dbReference type="Proteomes" id="UP000059188">
    <property type="component" value="Unassembled WGS sequence"/>
</dbReference>
<gene>
    <name evidence="1" type="ORF">RSOLAG1IB_11642</name>
</gene>
<dbReference type="EMBL" id="LN679259">
    <property type="protein sequence ID" value="CEL54396.1"/>
    <property type="molecule type" value="Genomic_DNA"/>
</dbReference>
<evidence type="ECO:0000313" key="1">
    <source>
        <dbReference type="EMBL" id="CEL54396.1"/>
    </source>
</evidence>
<dbReference type="AlphaFoldDB" id="A0A0B7F8K2"/>
<protein>
    <submittedName>
        <fullName evidence="1">Uncharacterized protein</fullName>
    </submittedName>
</protein>
<reference evidence="1 2" key="1">
    <citation type="submission" date="2014-11" db="EMBL/GenBank/DDBJ databases">
        <authorList>
            <person name="Wibberg Daniel"/>
        </authorList>
    </citation>
    <scope>NUCLEOTIDE SEQUENCE [LARGE SCALE GENOMIC DNA]</scope>
    <source>
        <strain evidence="1">Rhizoctonia solani AG1-IB 7/3/14</strain>
    </source>
</reference>
<proteinExistence type="predicted"/>
<name>A0A0B7F8K2_THACB</name>
<accession>A0A0B7F8K2</accession>